<dbReference type="Proteomes" id="UP000310158">
    <property type="component" value="Unassembled WGS sequence"/>
</dbReference>
<feature type="compositionally biased region" description="Pro residues" evidence="1">
    <location>
        <begin position="296"/>
        <end position="306"/>
    </location>
</feature>
<reference evidence="3 4" key="1">
    <citation type="submission" date="2019-02" db="EMBL/GenBank/DDBJ databases">
        <title>Genome sequencing of the rare red list fungi Bondarzewia mesenterica.</title>
        <authorList>
            <person name="Buettner E."/>
            <person name="Kellner H."/>
        </authorList>
    </citation>
    <scope>NUCLEOTIDE SEQUENCE [LARGE SCALE GENOMIC DNA]</scope>
    <source>
        <strain evidence="3 4">DSM 108281</strain>
    </source>
</reference>
<feature type="transmembrane region" description="Helical" evidence="2">
    <location>
        <begin position="44"/>
        <end position="68"/>
    </location>
</feature>
<evidence type="ECO:0000313" key="3">
    <source>
        <dbReference type="EMBL" id="THH08271.1"/>
    </source>
</evidence>
<keyword evidence="2" id="KW-1133">Transmembrane helix</keyword>
<gene>
    <name evidence="3" type="ORF">EW146_g9046</name>
</gene>
<evidence type="ECO:0000313" key="4">
    <source>
        <dbReference type="Proteomes" id="UP000310158"/>
    </source>
</evidence>
<evidence type="ECO:0000256" key="1">
    <source>
        <dbReference type="SAM" id="MobiDB-lite"/>
    </source>
</evidence>
<keyword evidence="2" id="KW-0812">Transmembrane</keyword>
<organism evidence="3 4">
    <name type="scientific">Bondarzewia mesenterica</name>
    <dbReference type="NCBI Taxonomy" id="1095465"/>
    <lineage>
        <taxon>Eukaryota</taxon>
        <taxon>Fungi</taxon>
        <taxon>Dikarya</taxon>
        <taxon>Basidiomycota</taxon>
        <taxon>Agaricomycotina</taxon>
        <taxon>Agaricomycetes</taxon>
        <taxon>Russulales</taxon>
        <taxon>Bondarzewiaceae</taxon>
        <taxon>Bondarzewia</taxon>
    </lineage>
</organism>
<keyword evidence="4" id="KW-1185">Reference proteome</keyword>
<dbReference type="AlphaFoldDB" id="A0A4S4LAZ5"/>
<dbReference type="OrthoDB" id="3246365at2759"/>
<sequence length="451" mass="50741">MRFTTAISLLLGLGARIAFNKFVTVRDQPSIEDHVLSGLWQGVALYYFIMEFQYLAFGLTFGIAARLVMNFMFTHNTTECACTILGVALGVLFTDVLSQVLEDTDTQERHAKARYEGSVVEHDPPRRRLVQFRRSSSEERERQHVRRRREFIESTPSITTATTQSWDSLSDWVDPNHTMDPLEREVAALRKKASLADSERRRFKEEKKWALSQGNKARASQMGWQVKRYSALMQSFHREADMRLLEASNQRHRKEIASVQSAYSQVQTPAPAVGQHLPPFQPAAAPFMQPLPIPPRHVSPPAMPPKPVRHRRTTPTAEERPLPAGSSHTQHKKTKSILSKPSVRIEVHEYVLASLLDLDRTDHNDASRLATISMPLFTICAKALAFGSDTASFAVVSLILDSRALGLGSSAWRCSRLRGSNPARQRPLASGPLYLLAGRYSMRDDVSALRC</sequence>
<dbReference type="EMBL" id="SGPL01000712">
    <property type="protein sequence ID" value="THH08271.1"/>
    <property type="molecule type" value="Genomic_DNA"/>
</dbReference>
<accession>A0A4S4LAZ5</accession>
<proteinExistence type="predicted"/>
<protein>
    <submittedName>
        <fullName evidence="3">Uncharacterized protein</fullName>
    </submittedName>
</protein>
<name>A0A4S4LAZ5_9AGAM</name>
<comment type="caution">
    <text evidence="3">The sequence shown here is derived from an EMBL/GenBank/DDBJ whole genome shotgun (WGS) entry which is preliminary data.</text>
</comment>
<keyword evidence="2" id="KW-0472">Membrane</keyword>
<evidence type="ECO:0000256" key="2">
    <source>
        <dbReference type="SAM" id="Phobius"/>
    </source>
</evidence>
<feature type="region of interest" description="Disordered" evidence="1">
    <location>
        <begin position="296"/>
        <end position="338"/>
    </location>
</feature>